<dbReference type="InterPro" id="IPR021778">
    <property type="entry name" value="Se/S_carrier-like"/>
</dbReference>
<feature type="domain" description="Putative Se/S carrier protein-like" evidence="1">
    <location>
        <begin position="7"/>
        <end position="63"/>
    </location>
</feature>
<sequence>MPNDNLYYVLFHTIHDVLRVEKILKQHGLDHELVPVPRNLSSDCGICIKLHNEIKRLRPLLSDIEVARCALFDGKEYTFVQFP</sequence>
<dbReference type="AlphaFoldDB" id="A0A971M2H4"/>
<organism evidence="2 3">
    <name type="scientific">Syntrophorhabdus aromaticivorans</name>
    <dbReference type="NCBI Taxonomy" id="328301"/>
    <lineage>
        <taxon>Bacteria</taxon>
        <taxon>Pseudomonadati</taxon>
        <taxon>Thermodesulfobacteriota</taxon>
        <taxon>Syntrophorhabdia</taxon>
        <taxon>Syntrophorhabdales</taxon>
        <taxon>Syntrophorhabdaceae</taxon>
        <taxon>Syntrophorhabdus</taxon>
    </lineage>
</organism>
<comment type="caution">
    <text evidence="2">The sequence shown here is derived from an EMBL/GenBank/DDBJ whole genome shotgun (WGS) entry which is preliminary data.</text>
</comment>
<proteinExistence type="predicted"/>
<dbReference type="Pfam" id="PF11823">
    <property type="entry name" value="Se_S_carrier"/>
    <property type="match status" value="1"/>
</dbReference>
<dbReference type="Proteomes" id="UP000777265">
    <property type="component" value="Unassembled WGS sequence"/>
</dbReference>
<evidence type="ECO:0000259" key="1">
    <source>
        <dbReference type="Pfam" id="PF11823"/>
    </source>
</evidence>
<reference evidence="2" key="2">
    <citation type="submission" date="2020-01" db="EMBL/GenBank/DDBJ databases">
        <authorList>
            <person name="Campanaro S."/>
        </authorList>
    </citation>
    <scope>NUCLEOTIDE SEQUENCE</scope>
    <source>
        <strain evidence="2">AS06rmzACSIP_7</strain>
    </source>
</reference>
<evidence type="ECO:0000313" key="3">
    <source>
        <dbReference type="Proteomes" id="UP000777265"/>
    </source>
</evidence>
<dbReference type="EMBL" id="JAAYEE010000025">
    <property type="protein sequence ID" value="NLW34132.1"/>
    <property type="molecule type" value="Genomic_DNA"/>
</dbReference>
<evidence type="ECO:0000313" key="2">
    <source>
        <dbReference type="EMBL" id="NLW34132.1"/>
    </source>
</evidence>
<protein>
    <submittedName>
        <fullName evidence="2">DUF3343 domain-containing protein</fullName>
    </submittedName>
</protein>
<gene>
    <name evidence="2" type="ORF">GXY80_01435</name>
</gene>
<name>A0A971M2H4_9BACT</name>
<reference evidence="2" key="1">
    <citation type="journal article" date="2020" name="Biotechnol. Biofuels">
        <title>New insights from the biogas microbiome by comprehensive genome-resolved metagenomics of nearly 1600 species originating from multiple anaerobic digesters.</title>
        <authorList>
            <person name="Campanaro S."/>
            <person name="Treu L."/>
            <person name="Rodriguez-R L.M."/>
            <person name="Kovalovszki A."/>
            <person name="Ziels R.M."/>
            <person name="Maus I."/>
            <person name="Zhu X."/>
            <person name="Kougias P.G."/>
            <person name="Basile A."/>
            <person name="Luo G."/>
            <person name="Schluter A."/>
            <person name="Konstantinidis K.T."/>
            <person name="Angelidaki I."/>
        </authorList>
    </citation>
    <scope>NUCLEOTIDE SEQUENCE</scope>
    <source>
        <strain evidence="2">AS06rmzACSIP_7</strain>
    </source>
</reference>
<accession>A0A971M2H4</accession>